<dbReference type="RefSeq" id="XP_002508326.1">
    <property type="nucleotide sequence ID" value="XM_002508280.1"/>
</dbReference>
<dbReference type="AlphaFoldDB" id="C1FGQ7"/>
<keyword evidence="3" id="KW-1185">Reference proteome</keyword>
<organism evidence="2 3">
    <name type="scientific">Micromonas commoda (strain RCC299 / NOUM17 / CCMP2709)</name>
    <name type="common">Picoplanktonic green alga</name>
    <dbReference type="NCBI Taxonomy" id="296587"/>
    <lineage>
        <taxon>Eukaryota</taxon>
        <taxon>Viridiplantae</taxon>
        <taxon>Chlorophyta</taxon>
        <taxon>Mamiellophyceae</taxon>
        <taxon>Mamiellales</taxon>
        <taxon>Mamiellaceae</taxon>
        <taxon>Micromonas</taxon>
    </lineage>
</organism>
<sequence length="249" mass="26307">MRALAHPAWFRPTPRRGAGRGRADPPPSTRAPPRPTQRRGASGGGFFGDLDVLPAPSPSAPPPTPSSSSSSPPPLHVIDRPPPGVHDYYPPPPVPPDEAASPFGSLQPRHGAAHTHASTHARRARTIRVVLARPIDEHISIAPRFPPAPHCAIQELADPEDEPSSAIGAVVTDALPFPGLAGGLVRPGDVLVRLEDPRKAPSDVDVTGASFDFIEKVVSARTPRGAVTATFARWEEDEGGVGEFLATRY</sequence>
<reference evidence="2 3" key="1">
    <citation type="journal article" date="2009" name="Science">
        <title>Green evolution and dynamic adaptations revealed by genomes of the marine picoeukaryotes Micromonas.</title>
        <authorList>
            <person name="Worden A.Z."/>
            <person name="Lee J.H."/>
            <person name="Mock T."/>
            <person name="Rouze P."/>
            <person name="Simmons M.P."/>
            <person name="Aerts A.L."/>
            <person name="Allen A.E."/>
            <person name="Cuvelier M.L."/>
            <person name="Derelle E."/>
            <person name="Everett M.V."/>
            <person name="Foulon E."/>
            <person name="Grimwood J."/>
            <person name="Gundlach H."/>
            <person name="Henrissat B."/>
            <person name="Napoli C."/>
            <person name="McDonald S.M."/>
            <person name="Parker M.S."/>
            <person name="Rombauts S."/>
            <person name="Salamov A."/>
            <person name="Von Dassow P."/>
            <person name="Badger J.H."/>
            <person name="Coutinho P.M."/>
            <person name="Demir E."/>
            <person name="Dubchak I."/>
            <person name="Gentemann C."/>
            <person name="Eikrem W."/>
            <person name="Gready J.E."/>
            <person name="John U."/>
            <person name="Lanier W."/>
            <person name="Lindquist E.A."/>
            <person name="Lucas S."/>
            <person name="Mayer K.F."/>
            <person name="Moreau H."/>
            <person name="Not F."/>
            <person name="Otillar R."/>
            <person name="Panaud O."/>
            <person name="Pangilinan J."/>
            <person name="Paulsen I."/>
            <person name="Piegu B."/>
            <person name="Poliakov A."/>
            <person name="Robbens S."/>
            <person name="Schmutz J."/>
            <person name="Toulza E."/>
            <person name="Wyss T."/>
            <person name="Zelensky A."/>
            <person name="Zhou K."/>
            <person name="Armbrust E.V."/>
            <person name="Bhattacharya D."/>
            <person name="Goodenough U.W."/>
            <person name="Van de Peer Y."/>
            <person name="Grigoriev I.V."/>
        </authorList>
    </citation>
    <scope>NUCLEOTIDE SEQUENCE [LARGE SCALE GENOMIC DNA]</scope>
    <source>
        <strain evidence="3">RCC299 / NOUM17</strain>
    </source>
</reference>
<gene>
    <name evidence="2" type="ORF">MICPUN_60962</name>
</gene>
<dbReference type="InParanoid" id="C1FGQ7"/>
<feature type="compositionally biased region" description="Basic residues" evidence="1">
    <location>
        <begin position="111"/>
        <end position="124"/>
    </location>
</feature>
<dbReference type="EMBL" id="CP001575">
    <property type="protein sequence ID" value="ACO69584.1"/>
    <property type="molecule type" value="Genomic_DNA"/>
</dbReference>
<feature type="compositionally biased region" description="Pro residues" evidence="1">
    <location>
        <begin position="55"/>
        <end position="96"/>
    </location>
</feature>
<feature type="region of interest" description="Disordered" evidence="1">
    <location>
        <begin position="1"/>
        <end position="124"/>
    </location>
</feature>
<evidence type="ECO:0000256" key="1">
    <source>
        <dbReference type="SAM" id="MobiDB-lite"/>
    </source>
</evidence>
<evidence type="ECO:0000313" key="3">
    <source>
        <dbReference type="Proteomes" id="UP000002009"/>
    </source>
</evidence>
<proteinExistence type="predicted"/>
<accession>C1FGQ7</accession>
<dbReference type="KEGG" id="mis:MICPUN_60962"/>
<evidence type="ECO:0000313" key="2">
    <source>
        <dbReference type="EMBL" id="ACO69584.1"/>
    </source>
</evidence>
<protein>
    <submittedName>
        <fullName evidence="2">Uncharacterized protein</fullName>
    </submittedName>
</protein>
<feature type="compositionally biased region" description="Pro residues" evidence="1">
    <location>
        <begin position="24"/>
        <end position="35"/>
    </location>
</feature>
<dbReference type="GeneID" id="8245957"/>
<name>C1FGQ7_MICCC</name>
<dbReference type="Proteomes" id="UP000002009">
    <property type="component" value="Chromosome 8"/>
</dbReference>